<dbReference type="GO" id="GO:0015020">
    <property type="term" value="F:glucuronosyltransferase activity"/>
    <property type="evidence" value="ECO:0007669"/>
    <property type="project" value="InterPro"/>
</dbReference>
<dbReference type="InterPro" id="IPR003406">
    <property type="entry name" value="Glyco_trans_14"/>
</dbReference>
<dbReference type="PANTHER" id="PTHR45719">
    <property type="entry name" value="GLYCOSYLTRANSFERASE"/>
    <property type="match status" value="1"/>
</dbReference>
<sequence length="340" mass="38464">MGAAERKKWLFALFSALLVSLLLFLTAISGLNASYAFTSWSNKPTAILNRGPQFPPSFAYYIYGGAGDKGQILRLLLAVYHPRNWYLLHLSAEASAEEREWLVAAVRSVPAIQAFENVEVIGKPIWLTYMGATNIAATLRAAAVLLKLDDGWDWFITLSASDYPLLTQDGSPWVMLSRSFLEFCLFGWDNLPRTILMYFNNAVLPEEGYFHSVICNSPEFRNTTVNNDLRYMIWDSPPKMAPHFLNVSDFDQMIQSGAAFARRFQKDDPVLTMIDENILHRRHNRVAPGSWCSGRDSWFTDACAQWGDINSLKPGLQAKRFADSMTNYIDDLNSQSTQCK</sequence>
<keyword evidence="3" id="KW-0808">Transferase</keyword>
<evidence type="ECO:0000313" key="6">
    <source>
        <dbReference type="EnsemblPlants" id="AUR62014132-RA:cds"/>
    </source>
</evidence>
<dbReference type="Pfam" id="PF02485">
    <property type="entry name" value="Branch"/>
    <property type="match status" value="1"/>
</dbReference>
<keyword evidence="4" id="KW-0472">Membrane</keyword>
<name>A0A803LJI5_CHEQI</name>
<comment type="subcellular location">
    <subcellularLocation>
        <location evidence="1">Membrane</location>
        <topology evidence="1">Single-pass type II membrane protein</topology>
    </subcellularLocation>
</comment>
<evidence type="ECO:0000256" key="2">
    <source>
        <dbReference type="ARBA" id="ARBA00022676"/>
    </source>
</evidence>
<evidence type="ECO:0000256" key="3">
    <source>
        <dbReference type="ARBA" id="ARBA00022679"/>
    </source>
</evidence>
<dbReference type="InterPro" id="IPR044610">
    <property type="entry name" value="GLCAT14A/B/C"/>
</dbReference>
<evidence type="ECO:0000256" key="5">
    <source>
        <dbReference type="ARBA" id="ARBA00023180"/>
    </source>
</evidence>
<dbReference type="Proteomes" id="UP000596660">
    <property type="component" value="Unplaced"/>
</dbReference>
<reference evidence="6" key="1">
    <citation type="journal article" date="2017" name="Nature">
        <title>The genome of Chenopodium quinoa.</title>
        <authorList>
            <person name="Jarvis D.E."/>
            <person name="Ho Y.S."/>
            <person name="Lightfoot D.J."/>
            <person name="Schmoeckel S.M."/>
            <person name="Li B."/>
            <person name="Borm T.J.A."/>
            <person name="Ohyanagi H."/>
            <person name="Mineta K."/>
            <person name="Michell C.T."/>
            <person name="Saber N."/>
            <person name="Kharbatia N.M."/>
            <person name="Rupper R.R."/>
            <person name="Sharp A.R."/>
            <person name="Dally N."/>
            <person name="Boughton B.A."/>
            <person name="Woo Y.H."/>
            <person name="Gao G."/>
            <person name="Schijlen E.G.W.M."/>
            <person name="Guo X."/>
            <person name="Momin A.A."/>
            <person name="Negrao S."/>
            <person name="Al-Babili S."/>
            <person name="Gehring C."/>
            <person name="Roessner U."/>
            <person name="Jung C."/>
            <person name="Murphy K."/>
            <person name="Arold S.T."/>
            <person name="Gojobori T."/>
            <person name="van der Linden C.G."/>
            <person name="van Loo E.N."/>
            <person name="Jellen E.N."/>
            <person name="Maughan P.J."/>
            <person name="Tester M."/>
        </authorList>
    </citation>
    <scope>NUCLEOTIDE SEQUENCE [LARGE SCALE GENOMIC DNA]</scope>
    <source>
        <strain evidence="6">cv. PI 614886</strain>
    </source>
</reference>
<dbReference type="Gramene" id="AUR62014132-RA">
    <property type="protein sequence ID" value="AUR62014132-RA:cds"/>
    <property type="gene ID" value="AUR62014132"/>
</dbReference>
<evidence type="ECO:0000256" key="1">
    <source>
        <dbReference type="ARBA" id="ARBA00004606"/>
    </source>
</evidence>
<keyword evidence="2" id="KW-0328">Glycosyltransferase</keyword>
<accession>A0A803LJI5</accession>
<evidence type="ECO:0000313" key="7">
    <source>
        <dbReference type="Proteomes" id="UP000596660"/>
    </source>
</evidence>
<dbReference type="PANTHER" id="PTHR45719:SF14">
    <property type="entry name" value="BETA-GLUCURONOSYLTRANSFERASE GLCAT14A"/>
    <property type="match status" value="1"/>
</dbReference>
<protein>
    <submittedName>
        <fullName evidence="6">Uncharacterized protein</fullName>
    </submittedName>
</protein>
<dbReference type="GO" id="GO:0016020">
    <property type="term" value="C:membrane"/>
    <property type="evidence" value="ECO:0007669"/>
    <property type="project" value="UniProtKB-SubCell"/>
</dbReference>
<dbReference type="EnsemblPlants" id="AUR62014132-RA">
    <property type="protein sequence ID" value="AUR62014132-RA:cds"/>
    <property type="gene ID" value="AUR62014132"/>
</dbReference>
<dbReference type="OMA" id="MIARPLI"/>
<organism evidence="6 7">
    <name type="scientific">Chenopodium quinoa</name>
    <name type="common">Quinoa</name>
    <dbReference type="NCBI Taxonomy" id="63459"/>
    <lineage>
        <taxon>Eukaryota</taxon>
        <taxon>Viridiplantae</taxon>
        <taxon>Streptophyta</taxon>
        <taxon>Embryophyta</taxon>
        <taxon>Tracheophyta</taxon>
        <taxon>Spermatophyta</taxon>
        <taxon>Magnoliopsida</taxon>
        <taxon>eudicotyledons</taxon>
        <taxon>Gunneridae</taxon>
        <taxon>Pentapetalae</taxon>
        <taxon>Caryophyllales</taxon>
        <taxon>Chenopodiaceae</taxon>
        <taxon>Chenopodioideae</taxon>
        <taxon>Atripliceae</taxon>
        <taxon>Chenopodium</taxon>
    </lineage>
</organism>
<evidence type="ECO:0000256" key="4">
    <source>
        <dbReference type="ARBA" id="ARBA00023136"/>
    </source>
</evidence>
<keyword evidence="5" id="KW-0325">Glycoprotein</keyword>
<keyword evidence="7" id="KW-1185">Reference proteome</keyword>
<dbReference type="AlphaFoldDB" id="A0A803LJI5"/>
<reference evidence="6" key="2">
    <citation type="submission" date="2021-03" db="UniProtKB">
        <authorList>
            <consortium name="EnsemblPlants"/>
        </authorList>
    </citation>
    <scope>IDENTIFICATION</scope>
</reference>
<proteinExistence type="predicted"/>